<accession>A0ABU3Y1Z8</accession>
<dbReference type="EMBL" id="JAWJUL010000541">
    <property type="protein sequence ID" value="MDV3444006.1"/>
    <property type="molecule type" value="Genomic_DNA"/>
</dbReference>
<dbReference type="Proteomes" id="UP001273935">
    <property type="component" value="Unassembled WGS sequence"/>
</dbReference>
<protein>
    <submittedName>
        <fullName evidence="1">Uncharacterized protein</fullName>
    </submittedName>
</protein>
<keyword evidence="2" id="KW-1185">Reference proteome</keyword>
<name>A0ABU3Y1Z8_9GAMM</name>
<comment type="caution">
    <text evidence="1">The sequence shown here is derived from an EMBL/GenBank/DDBJ whole genome shotgun (WGS) entry which is preliminary data.</text>
</comment>
<reference evidence="1 2" key="1">
    <citation type="submission" date="2023-10" db="EMBL/GenBank/DDBJ databases">
        <title>Pseudomonas otitidis isolated from a paediatric patient with cystic fibrosis in Chile.</title>
        <authorList>
            <person name="Amsteins-Romero L."/>
            <person name="Opazo-Capurro A."/>
            <person name="Matus-Kohler M."/>
            <person name="Gonzalez-Rocha G."/>
        </authorList>
    </citation>
    <scope>NUCLEOTIDE SEQUENCE [LARGE SCALE GENOMIC DNA]</scope>
    <source>
        <strain evidence="1 2">P-714</strain>
    </source>
</reference>
<feature type="non-terminal residue" evidence="1">
    <location>
        <position position="1"/>
    </location>
</feature>
<sequence>PGCLLGMTLCIDELAADEVALSFPGEGGSTDEGPVRQPGGAQLEIGQQRLAIQAEAPQAGLAQADADRQR</sequence>
<evidence type="ECO:0000313" key="2">
    <source>
        <dbReference type="Proteomes" id="UP001273935"/>
    </source>
</evidence>
<organism evidence="1 2">
    <name type="scientific">Metapseudomonas otitidis</name>
    <dbReference type="NCBI Taxonomy" id="319939"/>
    <lineage>
        <taxon>Bacteria</taxon>
        <taxon>Pseudomonadati</taxon>
        <taxon>Pseudomonadota</taxon>
        <taxon>Gammaproteobacteria</taxon>
        <taxon>Pseudomonadales</taxon>
        <taxon>Pseudomonadaceae</taxon>
        <taxon>Metapseudomonas</taxon>
    </lineage>
</organism>
<gene>
    <name evidence="1" type="ORF">R0G64_32220</name>
</gene>
<dbReference type="RefSeq" id="WP_317234921.1">
    <property type="nucleotide sequence ID" value="NZ_JAWJUL010000541.1"/>
</dbReference>
<feature type="non-terminal residue" evidence="1">
    <location>
        <position position="70"/>
    </location>
</feature>
<proteinExistence type="predicted"/>
<evidence type="ECO:0000313" key="1">
    <source>
        <dbReference type="EMBL" id="MDV3444006.1"/>
    </source>
</evidence>